<feature type="region of interest" description="Disordered" evidence="1">
    <location>
        <begin position="86"/>
        <end position="111"/>
    </location>
</feature>
<reference evidence="2" key="1">
    <citation type="submission" date="2019-01" db="EMBL/GenBank/DDBJ databases">
        <title>Draft genome sequences of three monokaryotic isolates of the white-rot basidiomycete fungus Dichomitus squalens.</title>
        <authorList>
            <consortium name="DOE Joint Genome Institute"/>
            <person name="Lopez S.C."/>
            <person name="Andreopoulos B."/>
            <person name="Pangilinan J."/>
            <person name="Lipzen A."/>
            <person name="Riley R."/>
            <person name="Ahrendt S."/>
            <person name="Ng V."/>
            <person name="Barry K."/>
            <person name="Daum C."/>
            <person name="Grigoriev I.V."/>
            <person name="Hilden K.S."/>
            <person name="Makela M.R."/>
            <person name="de Vries R.P."/>
        </authorList>
    </citation>
    <scope>NUCLEOTIDE SEQUENCE [LARGE SCALE GENOMIC DNA]</scope>
    <source>
        <strain evidence="2">OM18370.1</strain>
    </source>
</reference>
<evidence type="ECO:0000256" key="1">
    <source>
        <dbReference type="SAM" id="MobiDB-lite"/>
    </source>
</evidence>
<dbReference type="AlphaFoldDB" id="A0A4Q9MRJ3"/>
<protein>
    <submittedName>
        <fullName evidence="2">Uncharacterized protein</fullName>
    </submittedName>
</protein>
<evidence type="ECO:0000313" key="2">
    <source>
        <dbReference type="EMBL" id="TBU30399.1"/>
    </source>
</evidence>
<name>A0A4Q9MRJ3_9APHY</name>
<dbReference type="Proteomes" id="UP000292957">
    <property type="component" value="Unassembled WGS sequence"/>
</dbReference>
<organism evidence="2">
    <name type="scientific">Dichomitus squalens</name>
    <dbReference type="NCBI Taxonomy" id="114155"/>
    <lineage>
        <taxon>Eukaryota</taxon>
        <taxon>Fungi</taxon>
        <taxon>Dikarya</taxon>
        <taxon>Basidiomycota</taxon>
        <taxon>Agaricomycotina</taxon>
        <taxon>Agaricomycetes</taxon>
        <taxon>Polyporales</taxon>
        <taxon>Polyporaceae</taxon>
        <taxon>Dichomitus</taxon>
    </lineage>
</organism>
<proteinExistence type="predicted"/>
<dbReference type="EMBL" id="ML143406">
    <property type="protein sequence ID" value="TBU30399.1"/>
    <property type="molecule type" value="Genomic_DNA"/>
</dbReference>
<accession>A0A4Q9MRJ3</accession>
<gene>
    <name evidence="2" type="ORF">BD311DRAFT_754801</name>
</gene>
<sequence length="253" mass="26946">MGEMVGRCEECIKRSGGKNSRSASDADWGISGRGRETRGLWHRGEAPMPLSDDMAAASIRRRWATLVRLTLFFADLRGLPREICPRAGSGGGGDRGSSISMRSTAGVRHGERVPVLSSPSLSVSTRGLWYFRYPCAREVGGDAGEERALDELRLLSGTSRSRSRSRSSRGADTVGRTWGSYGPLFRSAYISSLVSRAKLSIGPKAFRRGDGISDCGDESVQGSGDCDRGGRSGCRVGLGGVPIVGVDMDEVPG</sequence>